<dbReference type="AlphaFoldDB" id="A0A540V4M0"/>
<dbReference type="PROSITE" id="PS50531">
    <property type="entry name" value="HTH_IS21"/>
    <property type="match status" value="1"/>
</dbReference>
<evidence type="ECO:0000256" key="1">
    <source>
        <dbReference type="ARBA" id="ARBA00009277"/>
    </source>
</evidence>
<keyword evidence="2" id="KW-0815">Transposition</keyword>
<dbReference type="EMBL" id="VIFK01000685">
    <property type="protein sequence ID" value="TQE91700.1"/>
    <property type="molecule type" value="Genomic_DNA"/>
</dbReference>
<reference evidence="6 7" key="1">
    <citation type="submission" date="2019-06" db="EMBL/GenBank/DDBJ databases">
        <title>Metagenome assembled Genome of Spiribacter salinus SL48-SHIP from the microbial mat of Salt Lake 48 (Novosibirsk region, Russia).</title>
        <authorList>
            <person name="Shipova A."/>
            <person name="Rozanov A.S."/>
            <person name="Bryanskaya A.V."/>
            <person name="Peltek S.E."/>
        </authorList>
    </citation>
    <scope>NUCLEOTIDE SEQUENCE [LARGE SCALE GENOMIC DNA]</scope>
    <source>
        <strain evidence="6">SL48-SHIP-2</strain>
    </source>
</reference>
<gene>
    <name evidence="6" type="ORF">FKY71_20120</name>
</gene>
<feature type="domain" description="HTH IS21-type" evidence="5">
    <location>
        <begin position="3"/>
        <end position="65"/>
    </location>
</feature>
<comment type="caution">
    <text evidence="6">The sequence shown here is derived from an EMBL/GenBank/DDBJ whole genome shotgun (WGS) entry which is preliminary data.</text>
</comment>
<evidence type="ECO:0000256" key="2">
    <source>
        <dbReference type="ARBA" id="ARBA00022578"/>
    </source>
</evidence>
<dbReference type="InterPro" id="IPR017894">
    <property type="entry name" value="HTH_IS21_transposase_type"/>
</dbReference>
<evidence type="ECO:0000313" key="6">
    <source>
        <dbReference type="EMBL" id="TQE91700.1"/>
    </source>
</evidence>
<protein>
    <submittedName>
        <fullName evidence="6">IS21 family transposase</fullName>
    </submittedName>
</protein>
<evidence type="ECO:0000256" key="3">
    <source>
        <dbReference type="ARBA" id="ARBA00023125"/>
    </source>
</evidence>
<name>A0A540V4M0_9GAMM</name>
<evidence type="ECO:0000256" key="4">
    <source>
        <dbReference type="ARBA" id="ARBA00023172"/>
    </source>
</evidence>
<comment type="similarity">
    <text evidence="1">Belongs to the transposase IS21/IS408/IS1162 family.</text>
</comment>
<dbReference type="Pfam" id="PF02796">
    <property type="entry name" value="HTH_7"/>
    <property type="match status" value="1"/>
</dbReference>
<accession>A0A540V4M0</accession>
<feature type="non-terminal residue" evidence="6">
    <location>
        <position position="313"/>
    </location>
</feature>
<dbReference type="PANTHER" id="PTHR35004">
    <property type="entry name" value="TRANSPOSASE RV3428C-RELATED"/>
    <property type="match status" value="1"/>
</dbReference>
<dbReference type="PANTHER" id="PTHR35004:SF7">
    <property type="entry name" value="INTEGRASE PROTEIN"/>
    <property type="match status" value="1"/>
</dbReference>
<proteinExistence type="inferred from homology"/>
<organism evidence="6 7">
    <name type="scientific">Spiribacter salinus</name>
    <dbReference type="NCBI Taxonomy" id="1335746"/>
    <lineage>
        <taxon>Bacteria</taxon>
        <taxon>Pseudomonadati</taxon>
        <taxon>Pseudomonadota</taxon>
        <taxon>Gammaproteobacteria</taxon>
        <taxon>Chromatiales</taxon>
        <taxon>Ectothiorhodospiraceae</taxon>
        <taxon>Spiribacter</taxon>
    </lineage>
</organism>
<dbReference type="NCBIfam" id="NF033546">
    <property type="entry name" value="transpos_IS21"/>
    <property type="match status" value="1"/>
</dbReference>
<evidence type="ECO:0000313" key="7">
    <source>
        <dbReference type="Proteomes" id="UP000315400"/>
    </source>
</evidence>
<dbReference type="GO" id="GO:0000150">
    <property type="term" value="F:DNA strand exchange activity"/>
    <property type="evidence" value="ECO:0007669"/>
    <property type="project" value="InterPro"/>
</dbReference>
<keyword evidence="4" id="KW-0233">DNA recombination</keyword>
<keyword evidence="3" id="KW-0238">DNA-binding</keyword>
<dbReference type="Proteomes" id="UP000315400">
    <property type="component" value="Unassembled WGS sequence"/>
</dbReference>
<dbReference type="SUPFAM" id="SSF46689">
    <property type="entry name" value="Homeodomain-like"/>
    <property type="match status" value="1"/>
</dbReference>
<dbReference type="GO" id="GO:0003677">
    <property type="term" value="F:DNA binding"/>
    <property type="evidence" value="ECO:0007669"/>
    <property type="project" value="UniProtKB-KW"/>
</dbReference>
<dbReference type="GO" id="GO:0032196">
    <property type="term" value="P:transposition"/>
    <property type="evidence" value="ECO:0007669"/>
    <property type="project" value="UniProtKB-KW"/>
</dbReference>
<dbReference type="InterPro" id="IPR006120">
    <property type="entry name" value="Resolvase_HTH_dom"/>
</dbReference>
<dbReference type="InterPro" id="IPR009057">
    <property type="entry name" value="Homeodomain-like_sf"/>
</dbReference>
<evidence type="ECO:0000259" key="5">
    <source>
        <dbReference type="PROSITE" id="PS50531"/>
    </source>
</evidence>
<sequence length="313" mass="36173">MGFLRIIRKWALRDKMPIREIARRTGVSRNTIKKYLREGIVEPSFQTPDRPSKLDPYSEKLSGWLVAEQRKSRKERRTAKQMHADLVQLGFDGSYERVAAFVREWKGERQRAHHTTDRGVFVPLVFQPGDAFQFDWSEDWANVGGERIKLQVAHIKLSHSRAFLVRAYLLQTHEMLFDAHWHAFRVFEGIPGRGIYDNMRTAVDRVGVGKKRDVNARFMAMTSHYVFEPEFCNPAAGWEKGQVEKNVRDARHRLWQVMPAFPDLDALNVWLEDRCKALWAETAHGSLPGSIADAWEVEKPALMALPTAFNGFV</sequence>